<evidence type="ECO:0000313" key="2">
    <source>
        <dbReference type="EMBL" id="QEU89002.1"/>
    </source>
</evidence>
<reference evidence="2 3" key="1">
    <citation type="submission" date="2017-09" db="EMBL/GenBank/DDBJ databases">
        <authorList>
            <person name="Lee N."/>
            <person name="Cho B.-K."/>
        </authorList>
    </citation>
    <scope>NUCLEOTIDE SEQUENCE [LARGE SCALE GENOMIC DNA]</scope>
    <source>
        <strain evidence="2 3">ATCC 39115</strain>
    </source>
</reference>
<evidence type="ECO:0008006" key="4">
    <source>
        <dbReference type="Google" id="ProtNLM"/>
    </source>
</evidence>
<sequence>MAGCSALDEAASPPPAGDDKPPASASVSASAGAGGGRAAGAATTLPGVPGEQQARRELAGLLRRDAYTARARRILARHGDSVTVVMVSGVCAGSSGALAARMPASQQVDEGVTCAR</sequence>
<dbReference type="Proteomes" id="UP000327143">
    <property type="component" value="Chromosome"/>
</dbReference>
<proteinExistence type="predicted"/>
<protein>
    <recommendedName>
        <fullName evidence="4">Lipoprotein</fullName>
    </recommendedName>
</protein>
<dbReference type="EMBL" id="CP023700">
    <property type="protein sequence ID" value="QEU89002.1"/>
    <property type="molecule type" value="Genomic_DNA"/>
</dbReference>
<organism evidence="2 3">
    <name type="scientific">Streptomyces viridosporus T7A</name>
    <dbReference type="NCBI Taxonomy" id="665577"/>
    <lineage>
        <taxon>Bacteria</taxon>
        <taxon>Bacillati</taxon>
        <taxon>Actinomycetota</taxon>
        <taxon>Actinomycetes</taxon>
        <taxon>Kitasatosporales</taxon>
        <taxon>Streptomycetaceae</taxon>
        <taxon>Streptomyces</taxon>
    </lineage>
</organism>
<gene>
    <name evidence="2" type="ORF">CP969_00925</name>
</gene>
<feature type="region of interest" description="Disordered" evidence="1">
    <location>
        <begin position="1"/>
        <end position="52"/>
    </location>
</feature>
<keyword evidence="3" id="KW-1185">Reference proteome</keyword>
<evidence type="ECO:0000256" key="1">
    <source>
        <dbReference type="SAM" id="MobiDB-lite"/>
    </source>
</evidence>
<name>A0ABX6AP47_STRVD</name>
<evidence type="ECO:0000313" key="3">
    <source>
        <dbReference type="Proteomes" id="UP000327143"/>
    </source>
</evidence>
<accession>A0ABX6AP47</accession>